<name>A0ABC9XR77_GRUJA</name>
<proteinExistence type="predicted"/>
<protein>
    <submittedName>
        <fullName evidence="3">Collagen alpha-3(VI) chain-like</fullName>
    </submittedName>
</protein>
<dbReference type="SMART" id="SM00327">
    <property type="entry name" value="VWA"/>
    <property type="match status" value="1"/>
</dbReference>
<dbReference type="CDD" id="cd00198">
    <property type="entry name" value="vWFA"/>
    <property type="match status" value="1"/>
</dbReference>
<dbReference type="InterPro" id="IPR036465">
    <property type="entry name" value="vWFA_dom_sf"/>
</dbReference>
<gene>
    <name evidence="3" type="ORF">GRJ2_002489200</name>
</gene>
<feature type="compositionally biased region" description="Gly residues" evidence="1">
    <location>
        <begin position="214"/>
        <end position="225"/>
    </location>
</feature>
<dbReference type="Pfam" id="PF00092">
    <property type="entry name" value="VWA"/>
    <property type="match status" value="1"/>
</dbReference>
<evidence type="ECO:0000256" key="1">
    <source>
        <dbReference type="SAM" id="MobiDB-lite"/>
    </source>
</evidence>
<reference evidence="3 4" key="1">
    <citation type="submission" date="2024-06" db="EMBL/GenBank/DDBJ databases">
        <title>The draft genome of Grus japonensis, version 3.</title>
        <authorList>
            <person name="Nabeshima K."/>
            <person name="Suzuki S."/>
            <person name="Onuma M."/>
        </authorList>
    </citation>
    <scope>NUCLEOTIDE SEQUENCE [LARGE SCALE GENOMIC DNA]</scope>
    <source>
        <strain evidence="3 4">451A</strain>
    </source>
</reference>
<dbReference type="Gene3D" id="3.40.50.410">
    <property type="entry name" value="von Willebrand factor, type A domain"/>
    <property type="match status" value="1"/>
</dbReference>
<evidence type="ECO:0000259" key="2">
    <source>
        <dbReference type="PROSITE" id="PS50234"/>
    </source>
</evidence>
<organism evidence="3 4">
    <name type="scientific">Grus japonensis</name>
    <name type="common">Japanese crane</name>
    <name type="synonym">Red-crowned crane</name>
    <dbReference type="NCBI Taxonomy" id="30415"/>
    <lineage>
        <taxon>Eukaryota</taxon>
        <taxon>Metazoa</taxon>
        <taxon>Chordata</taxon>
        <taxon>Craniata</taxon>
        <taxon>Vertebrata</taxon>
        <taxon>Euteleostomi</taxon>
        <taxon>Archelosauria</taxon>
        <taxon>Archosauria</taxon>
        <taxon>Dinosauria</taxon>
        <taxon>Saurischia</taxon>
        <taxon>Theropoda</taxon>
        <taxon>Coelurosauria</taxon>
        <taxon>Aves</taxon>
        <taxon>Neognathae</taxon>
        <taxon>Neoaves</taxon>
        <taxon>Gruiformes</taxon>
        <taxon>Gruidae</taxon>
        <taxon>Grus</taxon>
    </lineage>
</organism>
<evidence type="ECO:0000313" key="3">
    <source>
        <dbReference type="EMBL" id="GAB0200238.1"/>
    </source>
</evidence>
<accession>A0ABC9XR77</accession>
<dbReference type="PROSITE" id="PS50234">
    <property type="entry name" value="VWFA"/>
    <property type="match status" value="1"/>
</dbReference>
<dbReference type="Proteomes" id="UP001623348">
    <property type="component" value="Unassembled WGS sequence"/>
</dbReference>
<dbReference type="AlphaFoldDB" id="A0ABC9XR77"/>
<feature type="domain" description="VWFA" evidence="2">
    <location>
        <begin position="253"/>
        <end position="389"/>
    </location>
</feature>
<dbReference type="EMBL" id="BAAFJT010000026">
    <property type="protein sequence ID" value="GAB0200238.1"/>
    <property type="molecule type" value="Genomic_DNA"/>
</dbReference>
<dbReference type="SUPFAM" id="SSF53300">
    <property type="entry name" value="vWA-like"/>
    <property type="match status" value="1"/>
</dbReference>
<comment type="caution">
    <text evidence="3">The sequence shown here is derived from an EMBL/GenBank/DDBJ whole genome shotgun (WGS) entry which is preliminary data.</text>
</comment>
<evidence type="ECO:0000313" key="4">
    <source>
        <dbReference type="Proteomes" id="UP001623348"/>
    </source>
</evidence>
<feature type="region of interest" description="Disordered" evidence="1">
    <location>
        <begin position="186"/>
        <end position="225"/>
    </location>
</feature>
<keyword evidence="4" id="KW-1185">Reference proteome</keyword>
<dbReference type="InterPro" id="IPR002035">
    <property type="entry name" value="VWF_A"/>
</dbReference>
<sequence length="686" mass="72894">MPGHPGYPGAGPCALHVLVALDVTDYQQSNLQPYLERVLRDLAALDHLTCSPLNLSISLQSARRDGDALFQDRLREPWVDVLQRLVRAHAFQRSYLNQPALQSFLGTLAQQAADAKVLLVFTDGLDDDAGKMKEAAMSAWLQDQADLLVMVAVNNVTGLGDLQQMEFGRWLGSGQQLAVDMPEAGGHVAQELGPPGEAGSDGVDGEQGKKGNRGSPGPGGQKGYGGAQPCELKAFIRQNCVTTSPSCPLFPTELVLVLETSSTVPPALFSRMKELLALLLRDLQVSPLGCPAGARVAMLAYAATPTYLLRAGEAGSGAALLGRLRRLSPTRSSRRGRLAAAMRFVGHHTLKRVRPAALGRKVVLFITSGRSQNLEGIGEAALQYEALGIVPAVLTFSPLPEVVRAFQVNSLFQVVQLSAAEPARNAAVLRDVVLPCVLCFGRQPRGGTGDGCPPALGLSLNHSPCPDLCHPEGCAAAVPSPGPLDVDLALVVDNAAPGMLAERLEAIGDLFHRLLGHLQLAGTDPAEHGARIALVLTGPSAPGQGLAEVPFGLPGSREQLWNRIRLALVPRVAVASAGSTVAWTLRHTFPQSSGSRLRVLFVVWTGATVLWDGEAQQALAPFARCEDFGVLVLSLGRAGTERPEAAVPEVLPEWRCHSLRLGSVHPPEMGYAERTALGFLRRLRGE</sequence>